<keyword evidence="5" id="KW-0732">Signal</keyword>
<evidence type="ECO:0000259" key="6">
    <source>
        <dbReference type="PROSITE" id="PS50222"/>
    </source>
</evidence>
<dbReference type="EMBL" id="CAJNOR010003637">
    <property type="protein sequence ID" value="CAF1433275.1"/>
    <property type="molecule type" value="Genomic_DNA"/>
</dbReference>
<dbReference type="Pfam" id="PF13833">
    <property type="entry name" value="EF-hand_8"/>
    <property type="match status" value="1"/>
</dbReference>
<keyword evidence="8" id="KW-1185">Reference proteome</keyword>
<feature type="chain" id="PRO_5032455675" description="EF-hand domain-containing protein" evidence="5">
    <location>
        <begin position="21"/>
        <end position="315"/>
    </location>
</feature>
<dbReference type="GO" id="GO:0005509">
    <property type="term" value="F:calcium ion binding"/>
    <property type="evidence" value="ECO:0007669"/>
    <property type="project" value="InterPro"/>
</dbReference>
<reference evidence="7" key="1">
    <citation type="submission" date="2021-02" db="EMBL/GenBank/DDBJ databases">
        <authorList>
            <person name="Nowell W R."/>
        </authorList>
    </citation>
    <scope>NUCLEOTIDE SEQUENCE</scope>
</reference>
<keyword evidence="2" id="KW-0677">Repeat</keyword>
<evidence type="ECO:0000256" key="5">
    <source>
        <dbReference type="SAM" id="SignalP"/>
    </source>
</evidence>
<evidence type="ECO:0000313" key="7">
    <source>
        <dbReference type="EMBL" id="CAF1433275.1"/>
    </source>
</evidence>
<organism evidence="7 8">
    <name type="scientific">Adineta ricciae</name>
    <name type="common">Rotifer</name>
    <dbReference type="NCBI Taxonomy" id="249248"/>
    <lineage>
        <taxon>Eukaryota</taxon>
        <taxon>Metazoa</taxon>
        <taxon>Spiralia</taxon>
        <taxon>Gnathifera</taxon>
        <taxon>Rotifera</taxon>
        <taxon>Eurotatoria</taxon>
        <taxon>Bdelloidea</taxon>
        <taxon>Adinetida</taxon>
        <taxon>Adinetidae</taxon>
        <taxon>Adineta</taxon>
    </lineage>
</organism>
<proteinExistence type="predicted"/>
<evidence type="ECO:0000256" key="2">
    <source>
        <dbReference type="ARBA" id="ARBA00022737"/>
    </source>
</evidence>
<feature type="domain" description="EF-hand" evidence="6">
    <location>
        <begin position="198"/>
        <end position="233"/>
    </location>
</feature>
<dbReference type="AlphaFoldDB" id="A0A815NKH3"/>
<protein>
    <recommendedName>
        <fullName evidence="6">EF-hand domain-containing protein</fullName>
    </recommendedName>
</protein>
<dbReference type="PANTHER" id="PTHR10827">
    <property type="entry name" value="RETICULOCALBIN"/>
    <property type="match status" value="1"/>
</dbReference>
<evidence type="ECO:0000256" key="1">
    <source>
        <dbReference type="ARBA" id="ARBA00022723"/>
    </source>
</evidence>
<evidence type="ECO:0000313" key="8">
    <source>
        <dbReference type="Proteomes" id="UP000663828"/>
    </source>
</evidence>
<dbReference type="Gene3D" id="1.10.238.10">
    <property type="entry name" value="EF-hand"/>
    <property type="match status" value="3"/>
</dbReference>
<dbReference type="PROSITE" id="PS50222">
    <property type="entry name" value="EF_HAND_2"/>
    <property type="match status" value="4"/>
</dbReference>
<feature type="region of interest" description="Disordered" evidence="4">
    <location>
        <begin position="26"/>
        <end position="56"/>
    </location>
</feature>
<dbReference type="InterPro" id="IPR002048">
    <property type="entry name" value="EF_hand_dom"/>
</dbReference>
<dbReference type="Proteomes" id="UP000663828">
    <property type="component" value="Unassembled WGS sequence"/>
</dbReference>
<dbReference type="SMART" id="SM00054">
    <property type="entry name" value="EFh"/>
    <property type="match status" value="4"/>
</dbReference>
<dbReference type="SUPFAM" id="SSF47473">
    <property type="entry name" value="EF-hand"/>
    <property type="match status" value="2"/>
</dbReference>
<feature type="domain" description="EF-hand" evidence="6">
    <location>
        <begin position="170"/>
        <end position="196"/>
    </location>
</feature>
<dbReference type="Pfam" id="PF13202">
    <property type="entry name" value="EF-hand_5"/>
    <property type="match status" value="1"/>
</dbReference>
<accession>A0A815NKH3</accession>
<feature type="compositionally biased region" description="Basic and acidic residues" evidence="4">
    <location>
        <begin position="26"/>
        <end position="37"/>
    </location>
</feature>
<feature type="signal peptide" evidence="5">
    <location>
        <begin position="1"/>
        <end position="20"/>
    </location>
</feature>
<dbReference type="InterPro" id="IPR018247">
    <property type="entry name" value="EF_Hand_1_Ca_BS"/>
</dbReference>
<comment type="caution">
    <text evidence="7">The sequence shown here is derived from an EMBL/GenBank/DDBJ whole genome shotgun (WGS) entry which is preliminary data.</text>
</comment>
<feature type="domain" description="EF-hand" evidence="6">
    <location>
        <begin position="265"/>
        <end position="300"/>
    </location>
</feature>
<gene>
    <name evidence="7" type="ORF">XAT740_LOCUS35901</name>
</gene>
<dbReference type="Pfam" id="PF13499">
    <property type="entry name" value="EF-hand_7"/>
    <property type="match status" value="1"/>
</dbReference>
<dbReference type="PROSITE" id="PS00018">
    <property type="entry name" value="EF_HAND_1"/>
    <property type="match status" value="3"/>
</dbReference>
<name>A0A815NKH3_ADIRI</name>
<dbReference type="PANTHER" id="PTHR10827:SF98">
    <property type="entry name" value="45 KDA CALCIUM-BINDING PROTEIN"/>
    <property type="match status" value="1"/>
</dbReference>
<feature type="compositionally biased region" description="Basic and acidic residues" evidence="4">
    <location>
        <begin position="45"/>
        <end position="56"/>
    </location>
</feature>
<evidence type="ECO:0000256" key="3">
    <source>
        <dbReference type="ARBA" id="ARBA00022837"/>
    </source>
</evidence>
<dbReference type="InterPro" id="IPR011992">
    <property type="entry name" value="EF-hand-dom_pair"/>
</dbReference>
<evidence type="ECO:0000256" key="4">
    <source>
        <dbReference type="SAM" id="MobiDB-lite"/>
    </source>
</evidence>
<keyword evidence="3" id="KW-0106">Calcium</keyword>
<sequence length="315" mass="36708">MARLLLAAVCISLLVLATFADIEHEEHGHGHDHDHDDHHHHHHHDHDGHDHHDHEAHKNLFTGGIKMKNEEEEQEQLRFIAMKIDTDQNGKISREEMRNYIEQRMKEQHVREADDFISTLDPSKANKISFQSYTRDNYGDLNLDELEKKDKSDLRSRETRRNYLSDKAKWTHLDVDGDQYLTYEQFRKFLRPEDHEDLRKLEITSILTEYDDNNDGKISNDEYLKMTEAESGTAESLSEELDTNKDGFGDYEEFARYYLPTLSSAAEEETDHLLKECDTDKNGYCTSDEIVNAYSSFAGSQITDFGADLEKKVEL</sequence>
<feature type="domain" description="EF-hand" evidence="6">
    <location>
        <begin position="72"/>
        <end position="107"/>
    </location>
</feature>
<keyword evidence="1" id="KW-0479">Metal-binding</keyword>